<keyword evidence="2" id="KW-1185">Reference proteome</keyword>
<evidence type="ECO:0000313" key="1">
    <source>
        <dbReference type="EMBL" id="RDU63468.1"/>
    </source>
</evidence>
<proteinExistence type="predicted"/>
<accession>A0A3D8IEC7</accession>
<name>A0A3D8IEC7_9HELI</name>
<dbReference type="Proteomes" id="UP000256379">
    <property type="component" value="Unassembled WGS sequence"/>
</dbReference>
<gene>
    <name evidence="1" type="ORF">CQA53_08605</name>
</gene>
<evidence type="ECO:0008006" key="3">
    <source>
        <dbReference type="Google" id="ProtNLM"/>
    </source>
</evidence>
<organism evidence="1 2">
    <name type="scientific">Helicobacter didelphidarum</name>
    <dbReference type="NCBI Taxonomy" id="2040648"/>
    <lineage>
        <taxon>Bacteria</taxon>
        <taxon>Pseudomonadati</taxon>
        <taxon>Campylobacterota</taxon>
        <taxon>Epsilonproteobacteria</taxon>
        <taxon>Campylobacterales</taxon>
        <taxon>Helicobacteraceae</taxon>
        <taxon>Helicobacter</taxon>
    </lineage>
</organism>
<evidence type="ECO:0000313" key="2">
    <source>
        <dbReference type="Proteomes" id="UP000256379"/>
    </source>
</evidence>
<comment type="caution">
    <text evidence="1">The sequence shown here is derived from an EMBL/GenBank/DDBJ whole genome shotgun (WGS) entry which is preliminary data.</text>
</comment>
<dbReference type="EMBL" id="NXLQ01000024">
    <property type="protein sequence ID" value="RDU63468.1"/>
    <property type="molecule type" value="Genomic_DNA"/>
</dbReference>
<reference evidence="1 2" key="1">
    <citation type="submission" date="2018-04" db="EMBL/GenBank/DDBJ databases">
        <title>Novel Campyloabacter and Helicobacter Species and Strains.</title>
        <authorList>
            <person name="Mannion A.J."/>
            <person name="Shen Z."/>
            <person name="Fox J.G."/>
        </authorList>
    </citation>
    <scope>NUCLEOTIDE SEQUENCE [LARGE SCALE GENOMIC DNA]</scope>
    <source>
        <strain evidence="1 2">MIT 17-337</strain>
    </source>
</reference>
<feature type="non-terminal residue" evidence="1">
    <location>
        <position position="1"/>
    </location>
</feature>
<sequence>LAGKIAYIYYRFDVSDEKFIGSVKDNGEYVKDRDGFIDIIKNMIKSDSLTTNVSILNEYKNLIKTNNTISNRNFINELTQAVCKKFSLPLELQYDTQNKQYEIHFYRNTPHSYGYYKNNQIHINENNLSNLKEVVKTIFHEVRHFYIDKYYKANDKGLKAYVYFSNKFYINYPIIFDSFYKICDNADEKNVGCLIGSQQDAYEIQPNERDPRYIETQIAIILP</sequence>
<protein>
    <recommendedName>
        <fullName evidence="3">SprT-like domain-containing protein</fullName>
    </recommendedName>
</protein>
<dbReference type="AlphaFoldDB" id="A0A3D8IEC7"/>